<organism evidence="1 2">
    <name type="scientific">Miscanthus lutarioriparius</name>
    <dbReference type="NCBI Taxonomy" id="422564"/>
    <lineage>
        <taxon>Eukaryota</taxon>
        <taxon>Viridiplantae</taxon>
        <taxon>Streptophyta</taxon>
        <taxon>Embryophyta</taxon>
        <taxon>Tracheophyta</taxon>
        <taxon>Spermatophyta</taxon>
        <taxon>Magnoliopsida</taxon>
        <taxon>Liliopsida</taxon>
        <taxon>Poales</taxon>
        <taxon>Poaceae</taxon>
        <taxon>PACMAD clade</taxon>
        <taxon>Panicoideae</taxon>
        <taxon>Andropogonodae</taxon>
        <taxon>Andropogoneae</taxon>
        <taxon>Saccharinae</taxon>
        <taxon>Miscanthus</taxon>
    </lineage>
</organism>
<comment type="caution">
    <text evidence="1">The sequence shown here is derived from an EMBL/GenBank/DDBJ whole genome shotgun (WGS) entry which is preliminary data.</text>
</comment>
<accession>A0A811PDY0</accession>
<evidence type="ECO:0000313" key="2">
    <source>
        <dbReference type="Proteomes" id="UP000604825"/>
    </source>
</evidence>
<dbReference type="AlphaFoldDB" id="A0A811PDY0"/>
<sequence>MPVPTTNCRACYEYERREGCSRVAGDEEDDVDDLEGEFVLQDGDAGHDDDPQYVAESMLRAEMSYGRGGDMHPGFIPASNVPLLTNGQMVFAYRSRGARAARQWRVP</sequence>
<name>A0A811PDY0_9POAL</name>
<protein>
    <submittedName>
        <fullName evidence="1">Uncharacterized protein</fullName>
    </submittedName>
</protein>
<dbReference type="Proteomes" id="UP000604825">
    <property type="component" value="Unassembled WGS sequence"/>
</dbReference>
<gene>
    <name evidence="1" type="ORF">NCGR_LOCUS26375</name>
</gene>
<dbReference type="EMBL" id="CAJGYO010000006">
    <property type="protein sequence ID" value="CAD6239405.1"/>
    <property type="molecule type" value="Genomic_DNA"/>
</dbReference>
<keyword evidence="2" id="KW-1185">Reference proteome</keyword>
<evidence type="ECO:0000313" key="1">
    <source>
        <dbReference type="EMBL" id="CAD6239405.1"/>
    </source>
</evidence>
<reference evidence="1" key="1">
    <citation type="submission" date="2020-10" db="EMBL/GenBank/DDBJ databases">
        <authorList>
            <person name="Han B."/>
            <person name="Lu T."/>
            <person name="Zhao Q."/>
            <person name="Huang X."/>
            <person name="Zhao Y."/>
        </authorList>
    </citation>
    <scope>NUCLEOTIDE SEQUENCE</scope>
</reference>
<proteinExistence type="predicted"/>